<dbReference type="EMBL" id="ML735243">
    <property type="protein sequence ID" value="KAE8391744.1"/>
    <property type="molecule type" value="Genomic_DNA"/>
</dbReference>
<dbReference type="InterPro" id="IPR013094">
    <property type="entry name" value="AB_hydrolase_3"/>
</dbReference>
<evidence type="ECO:0000259" key="1">
    <source>
        <dbReference type="Pfam" id="PF07859"/>
    </source>
</evidence>
<dbReference type="GO" id="GO:0019433">
    <property type="term" value="P:triglyceride catabolic process"/>
    <property type="evidence" value="ECO:0007669"/>
    <property type="project" value="TreeGrafter"/>
</dbReference>
<keyword evidence="2" id="KW-0378">Hydrolase</keyword>
<protein>
    <submittedName>
        <fullName evidence="2">Alpha/Beta hydrolase protein</fullName>
    </submittedName>
</protein>
<feature type="domain" description="Alpha/beta hydrolase fold-3" evidence="1">
    <location>
        <begin position="145"/>
        <end position="234"/>
    </location>
</feature>
<organism evidence="2">
    <name type="scientific">Petromyces alliaceus</name>
    <name type="common">Aspergillus alliaceus</name>
    <dbReference type="NCBI Taxonomy" id="209559"/>
    <lineage>
        <taxon>Eukaryota</taxon>
        <taxon>Fungi</taxon>
        <taxon>Dikarya</taxon>
        <taxon>Ascomycota</taxon>
        <taxon>Pezizomycotina</taxon>
        <taxon>Eurotiomycetes</taxon>
        <taxon>Eurotiomycetidae</taxon>
        <taxon>Eurotiales</taxon>
        <taxon>Aspergillaceae</taxon>
        <taxon>Aspergillus</taxon>
        <taxon>Aspergillus subgen. Circumdati</taxon>
    </lineage>
</organism>
<dbReference type="AlphaFoldDB" id="A0A5N7CCB5"/>
<dbReference type="GO" id="GO:0004771">
    <property type="term" value="F:sterol ester esterase activity"/>
    <property type="evidence" value="ECO:0007669"/>
    <property type="project" value="TreeGrafter"/>
</dbReference>
<dbReference type="Pfam" id="PF07859">
    <property type="entry name" value="Abhydrolase_3"/>
    <property type="match status" value="1"/>
</dbReference>
<reference evidence="2" key="1">
    <citation type="submission" date="2019-04" db="EMBL/GenBank/DDBJ databases">
        <title>Friends and foes A comparative genomics studyof 23 Aspergillus species from section Flavi.</title>
        <authorList>
            <consortium name="DOE Joint Genome Institute"/>
            <person name="Kjaerbolling I."/>
            <person name="Vesth T."/>
            <person name="Frisvad J.C."/>
            <person name="Nybo J.L."/>
            <person name="Theobald S."/>
            <person name="Kildgaard S."/>
            <person name="Isbrandt T."/>
            <person name="Kuo A."/>
            <person name="Sato A."/>
            <person name="Lyhne E.K."/>
            <person name="Kogle M.E."/>
            <person name="Wiebenga A."/>
            <person name="Kun R.S."/>
            <person name="Lubbers R.J."/>
            <person name="Makela M.R."/>
            <person name="Barry K."/>
            <person name="Chovatia M."/>
            <person name="Clum A."/>
            <person name="Daum C."/>
            <person name="Haridas S."/>
            <person name="He G."/>
            <person name="LaButti K."/>
            <person name="Lipzen A."/>
            <person name="Mondo S."/>
            <person name="Riley R."/>
            <person name="Salamov A."/>
            <person name="Simmons B.A."/>
            <person name="Magnuson J.K."/>
            <person name="Henrissat B."/>
            <person name="Mortensen U.H."/>
            <person name="Larsen T.O."/>
            <person name="Devries R.P."/>
            <person name="Grigoriev I.V."/>
            <person name="Machida M."/>
            <person name="Baker S.E."/>
            <person name="Andersen M.R."/>
        </authorList>
    </citation>
    <scope>NUCLEOTIDE SEQUENCE [LARGE SCALE GENOMIC DNA]</scope>
    <source>
        <strain evidence="2">IBT 14317</strain>
    </source>
</reference>
<dbReference type="Gene3D" id="3.40.50.1820">
    <property type="entry name" value="alpha/beta hydrolase"/>
    <property type="match status" value="1"/>
</dbReference>
<accession>A0A5N7CCB5</accession>
<proteinExistence type="predicted"/>
<gene>
    <name evidence="2" type="ORF">BDV23DRAFT_193081</name>
</gene>
<sequence>MACCCRSSEIGGEILFPSLVRVRDIAPRDRKPRIHTQVFGFTAHPPEKQAPIVRVEFTAIRGPHGTVPIRILYPPQNTSGGYSVGTVDEFENGCQYRLAPEWRYPTPLDEYESRGVDRDRVFGGGDRAGSNMTATLALPFATEAARENISGPSLNCNGLSTFAANYVPSAVPPSHRCIAPGQRPASALKDRPPIAIYTCGFDCLLDMGVDFMSLLEAGNTVIWHNHETLCHGFLQMSPWSRAAMRALSDVANDLRQLS</sequence>
<dbReference type="SUPFAM" id="SSF53474">
    <property type="entry name" value="alpha/beta-Hydrolases"/>
    <property type="match status" value="1"/>
</dbReference>
<dbReference type="GO" id="GO:0004806">
    <property type="term" value="F:triacylglycerol lipase activity"/>
    <property type="evidence" value="ECO:0007669"/>
    <property type="project" value="TreeGrafter"/>
</dbReference>
<dbReference type="InterPro" id="IPR029058">
    <property type="entry name" value="AB_hydrolase_fold"/>
</dbReference>
<dbReference type="PANTHER" id="PTHR23025">
    <property type="entry name" value="TRIACYLGLYCEROL LIPASE"/>
    <property type="match status" value="1"/>
</dbReference>
<dbReference type="PANTHER" id="PTHR23025:SF3">
    <property type="entry name" value="HORMONE-SENSITIVE LIPASE"/>
    <property type="match status" value="1"/>
</dbReference>
<dbReference type="OrthoDB" id="408631at2759"/>
<evidence type="ECO:0000313" key="2">
    <source>
        <dbReference type="EMBL" id="KAE8391744.1"/>
    </source>
</evidence>
<dbReference type="GO" id="GO:0005829">
    <property type="term" value="C:cytosol"/>
    <property type="evidence" value="ECO:0007669"/>
    <property type="project" value="TreeGrafter"/>
</dbReference>
<name>A0A5N7CCB5_PETAA</name>
<dbReference type="Proteomes" id="UP000326877">
    <property type="component" value="Unassembled WGS sequence"/>
</dbReference>